<dbReference type="PROSITE" id="PS51257">
    <property type="entry name" value="PROKAR_LIPOPROTEIN"/>
    <property type="match status" value="1"/>
</dbReference>
<dbReference type="Pfam" id="PF08386">
    <property type="entry name" value="Abhydrolase_4"/>
    <property type="match status" value="1"/>
</dbReference>
<comment type="caution">
    <text evidence="4">The sequence shown here is derived from an EMBL/GenBank/DDBJ whole genome shotgun (WGS) entry which is preliminary data.</text>
</comment>
<dbReference type="PANTHER" id="PTHR43798">
    <property type="entry name" value="MONOACYLGLYCEROL LIPASE"/>
    <property type="match status" value="1"/>
</dbReference>
<feature type="domain" description="Peptidase S33 tripeptidyl aminopeptidase-like C-terminal" evidence="3">
    <location>
        <begin position="246"/>
        <end position="307"/>
    </location>
</feature>
<dbReference type="InterPro" id="IPR013595">
    <property type="entry name" value="Pept_S33_TAP-like_C"/>
</dbReference>
<dbReference type="PRINTS" id="PR00111">
    <property type="entry name" value="ABHYDROLASE"/>
</dbReference>
<accession>A0ABW1EQL4</accession>
<keyword evidence="1" id="KW-0732">Signal</keyword>
<dbReference type="InterPro" id="IPR050266">
    <property type="entry name" value="AB_hydrolase_sf"/>
</dbReference>
<feature type="signal peptide" evidence="1">
    <location>
        <begin position="1"/>
        <end position="23"/>
    </location>
</feature>
<dbReference type="RefSeq" id="WP_263341703.1">
    <property type="nucleotide sequence ID" value="NZ_JAGSYH010000008.1"/>
</dbReference>
<dbReference type="Gene3D" id="3.40.50.1820">
    <property type="entry name" value="alpha/beta hydrolase"/>
    <property type="match status" value="1"/>
</dbReference>
<feature type="chain" id="PRO_5046124970" evidence="1">
    <location>
        <begin position="24"/>
        <end position="319"/>
    </location>
</feature>
<evidence type="ECO:0000313" key="5">
    <source>
        <dbReference type="Proteomes" id="UP001596091"/>
    </source>
</evidence>
<proteinExistence type="predicted"/>
<keyword evidence="4" id="KW-0378">Hydrolase</keyword>
<dbReference type="InterPro" id="IPR029058">
    <property type="entry name" value="AB_hydrolase_fold"/>
</dbReference>
<sequence length="319" mass="35329">MLKKKQFWIPSLILFACILTAGAAFVVHPTWVYGHIQEWRMRHTGAESHQVMVDGHRIHYYVTGPVNGTPIVLLHGLGGRSEDFVNLTPFLEKNGYRVYTPDMLGFGQSEEPTDASYSIQDQADLMADFFDVVGLKRADLGGWSMGGWVAQKIAVDHPERVTRLILMDSAGLKVPPAWNTSLFTPQTPAQLAELNAMLTPHPPTLPGFVAQDVLRVSANYSWVVKRAMASMLTARDVMDDELSSLRMPVLILWGDLDRITPLSEGQAIHRLIPQSHLVVAEGCGHIAPSNCSRDFGPAMIRFLRNSKPSRAPEPVLLGE</sequence>
<dbReference type="SUPFAM" id="SSF53474">
    <property type="entry name" value="alpha/beta-Hydrolases"/>
    <property type="match status" value="1"/>
</dbReference>
<evidence type="ECO:0000259" key="3">
    <source>
        <dbReference type="Pfam" id="PF08386"/>
    </source>
</evidence>
<reference evidence="5" key="1">
    <citation type="journal article" date="2019" name="Int. J. Syst. Evol. Microbiol.">
        <title>The Global Catalogue of Microorganisms (GCM) 10K type strain sequencing project: providing services to taxonomists for standard genome sequencing and annotation.</title>
        <authorList>
            <consortium name="The Broad Institute Genomics Platform"/>
            <consortium name="The Broad Institute Genome Sequencing Center for Infectious Disease"/>
            <person name="Wu L."/>
            <person name="Ma J."/>
        </authorList>
    </citation>
    <scope>NUCLEOTIDE SEQUENCE [LARGE SCALE GENOMIC DNA]</scope>
    <source>
        <strain evidence="5">JCM 4087</strain>
    </source>
</reference>
<evidence type="ECO:0000259" key="2">
    <source>
        <dbReference type="Pfam" id="PF00561"/>
    </source>
</evidence>
<dbReference type="PANTHER" id="PTHR43798:SF33">
    <property type="entry name" value="HYDROLASE, PUTATIVE (AFU_ORTHOLOGUE AFUA_2G14860)-RELATED"/>
    <property type="match status" value="1"/>
</dbReference>
<dbReference type="EMBL" id="JBHSPH010000020">
    <property type="protein sequence ID" value="MFC5865572.1"/>
    <property type="molecule type" value="Genomic_DNA"/>
</dbReference>
<feature type="domain" description="AB hydrolase-1" evidence="2">
    <location>
        <begin position="70"/>
        <end position="179"/>
    </location>
</feature>
<dbReference type="Proteomes" id="UP001596091">
    <property type="component" value="Unassembled WGS sequence"/>
</dbReference>
<dbReference type="GO" id="GO:0016787">
    <property type="term" value="F:hydrolase activity"/>
    <property type="evidence" value="ECO:0007669"/>
    <property type="project" value="UniProtKB-KW"/>
</dbReference>
<protein>
    <submittedName>
        <fullName evidence="4">Alpha/beta fold hydrolase</fullName>
    </submittedName>
</protein>
<organism evidence="4 5">
    <name type="scientific">Acidicapsa dinghuensis</name>
    <dbReference type="NCBI Taxonomy" id="2218256"/>
    <lineage>
        <taxon>Bacteria</taxon>
        <taxon>Pseudomonadati</taxon>
        <taxon>Acidobacteriota</taxon>
        <taxon>Terriglobia</taxon>
        <taxon>Terriglobales</taxon>
        <taxon>Acidobacteriaceae</taxon>
        <taxon>Acidicapsa</taxon>
    </lineage>
</organism>
<dbReference type="InterPro" id="IPR000073">
    <property type="entry name" value="AB_hydrolase_1"/>
</dbReference>
<evidence type="ECO:0000313" key="4">
    <source>
        <dbReference type="EMBL" id="MFC5865572.1"/>
    </source>
</evidence>
<name>A0ABW1EQL4_9BACT</name>
<gene>
    <name evidence="4" type="ORF">ACFPT7_24920</name>
</gene>
<dbReference type="Pfam" id="PF00561">
    <property type="entry name" value="Abhydrolase_1"/>
    <property type="match status" value="1"/>
</dbReference>
<keyword evidence="5" id="KW-1185">Reference proteome</keyword>
<evidence type="ECO:0000256" key="1">
    <source>
        <dbReference type="SAM" id="SignalP"/>
    </source>
</evidence>